<dbReference type="Pfam" id="PF02253">
    <property type="entry name" value="PLA1"/>
    <property type="match status" value="1"/>
</dbReference>
<comment type="catalytic activity">
    <reaction evidence="1 17">
        <text>a 1,2-diacyl-sn-glycero-3-phosphocholine + H2O = a 2-acyl-sn-glycero-3-phosphocholine + a fatty acid + H(+)</text>
        <dbReference type="Rhea" id="RHEA:18689"/>
        <dbReference type="ChEBI" id="CHEBI:15377"/>
        <dbReference type="ChEBI" id="CHEBI:15378"/>
        <dbReference type="ChEBI" id="CHEBI:28868"/>
        <dbReference type="ChEBI" id="CHEBI:57643"/>
        <dbReference type="ChEBI" id="CHEBI:57875"/>
        <dbReference type="EC" id="3.1.1.32"/>
    </reaction>
</comment>
<dbReference type="AlphaFoldDB" id="A0A2U8FX13"/>
<dbReference type="RefSeq" id="WP_109037794.1">
    <property type="nucleotide sequence ID" value="NZ_CP029210.1"/>
</dbReference>
<dbReference type="KEGG" id="aon:DEH84_16145"/>
<dbReference type="InterPro" id="IPR003187">
    <property type="entry name" value="PLipase_A1"/>
</dbReference>
<dbReference type="Gene3D" id="2.40.230.10">
    <property type="entry name" value="Phospholipase A1"/>
    <property type="match status" value="1"/>
</dbReference>
<comment type="subcellular location">
    <subcellularLocation>
        <location evidence="17">Cell outer membrane</location>
        <topology evidence="17">Multi-pass membrane protein</topology>
    </subcellularLocation>
    <text evidence="17">One of the very few enzymes located there.</text>
</comment>
<keyword evidence="8" id="KW-0732">Signal</keyword>
<protein>
    <recommendedName>
        <fullName evidence="17">Phospholipase A1</fullName>
        <ecNumber evidence="17">3.1.1.32</ecNumber>
        <ecNumber evidence="17">3.1.1.4</ecNumber>
    </recommendedName>
    <alternativeName>
        <fullName evidence="17">Phosphatidylcholine 1-acylhydrolase</fullName>
    </alternativeName>
</protein>
<dbReference type="CDD" id="cd00541">
    <property type="entry name" value="OMPLA"/>
    <property type="match status" value="1"/>
</dbReference>
<keyword evidence="19" id="KW-1185">Reference proteome</keyword>
<comment type="similarity">
    <text evidence="3 17">Belongs to the phospholipase A1 family.</text>
</comment>
<evidence type="ECO:0000256" key="16">
    <source>
        <dbReference type="PIRSR" id="PIRSR603187-2"/>
    </source>
</evidence>
<comment type="subunit">
    <text evidence="4 17">Homodimer; dimerization is reversible, and the dimeric form is the active one.</text>
</comment>
<evidence type="ECO:0000256" key="7">
    <source>
        <dbReference type="ARBA" id="ARBA00022723"/>
    </source>
</evidence>
<keyword evidence="13" id="KW-0472">Membrane</keyword>
<dbReference type="GO" id="GO:0004623">
    <property type="term" value="F:phospholipase A2 activity"/>
    <property type="evidence" value="ECO:0007669"/>
    <property type="project" value="UniProtKB-EC"/>
</dbReference>
<dbReference type="InterPro" id="IPR036541">
    <property type="entry name" value="PLipase_A1_sf"/>
</dbReference>
<feature type="binding site" description="in dimeric form" evidence="16">
    <location>
        <position position="275"/>
    </location>
    <ligand>
        <name>Ca(2+)</name>
        <dbReference type="ChEBI" id="CHEBI:29108"/>
        <label>1</label>
    </ligand>
</feature>
<dbReference type="EC" id="3.1.1.32" evidence="17"/>
<evidence type="ECO:0000256" key="1">
    <source>
        <dbReference type="ARBA" id="ARBA00000111"/>
    </source>
</evidence>
<keyword evidence="10 16" id="KW-0106">Calcium</keyword>
<dbReference type="GO" id="GO:0046872">
    <property type="term" value="F:metal ion binding"/>
    <property type="evidence" value="ECO:0007669"/>
    <property type="project" value="UniProtKB-KW"/>
</dbReference>
<proteinExistence type="inferred from homology"/>
<evidence type="ECO:0000313" key="19">
    <source>
        <dbReference type="Proteomes" id="UP000244892"/>
    </source>
</evidence>
<evidence type="ECO:0000313" key="18">
    <source>
        <dbReference type="EMBL" id="AWI54776.1"/>
    </source>
</evidence>
<evidence type="ECO:0000256" key="6">
    <source>
        <dbReference type="ARBA" id="ARBA00022692"/>
    </source>
</evidence>
<keyword evidence="5" id="KW-1134">Transmembrane beta strand</keyword>
<feature type="active site" description="Proton acceptor" evidence="15">
    <location>
        <position position="230"/>
    </location>
</feature>
<evidence type="ECO:0000256" key="17">
    <source>
        <dbReference type="RuleBase" id="RU366027"/>
    </source>
</evidence>
<reference evidence="18 19" key="1">
    <citation type="submission" date="2018-05" db="EMBL/GenBank/DDBJ databases">
        <title>complete genome sequence of Aquabacterium olei NBRC 110486.</title>
        <authorList>
            <person name="Tang B."/>
            <person name="Chang J."/>
            <person name="Zhang L."/>
            <person name="Yang H."/>
        </authorList>
    </citation>
    <scope>NUCLEOTIDE SEQUENCE [LARGE SCALE GENOMIC DNA]</scope>
    <source>
        <strain evidence="18 19">NBRC 110486</strain>
    </source>
</reference>
<keyword evidence="11 17" id="KW-0442">Lipid degradation</keyword>
<evidence type="ECO:0000256" key="15">
    <source>
        <dbReference type="PIRSR" id="PIRSR603187-1"/>
    </source>
</evidence>
<feature type="binding site" description="in dimeric form" evidence="16">
    <location>
        <position position="190"/>
    </location>
    <ligand>
        <name>Ca(2+)</name>
        <dbReference type="ChEBI" id="CHEBI:29108"/>
        <label>1</label>
    </ligand>
</feature>
<evidence type="ECO:0000256" key="3">
    <source>
        <dbReference type="ARBA" id="ARBA00010525"/>
    </source>
</evidence>
<evidence type="ECO:0000256" key="4">
    <source>
        <dbReference type="ARBA" id="ARBA00011702"/>
    </source>
</evidence>
<keyword evidence="12 17" id="KW-0443">Lipid metabolism</keyword>
<evidence type="ECO:0000256" key="12">
    <source>
        <dbReference type="ARBA" id="ARBA00023098"/>
    </source>
</evidence>
<comment type="catalytic activity">
    <reaction evidence="2 17">
        <text>a 1,2-diacyl-sn-glycero-3-phosphocholine + H2O = a 1-acyl-sn-glycero-3-phosphocholine + a fatty acid + H(+)</text>
        <dbReference type="Rhea" id="RHEA:15801"/>
        <dbReference type="ChEBI" id="CHEBI:15377"/>
        <dbReference type="ChEBI" id="CHEBI:15378"/>
        <dbReference type="ChEBI" id="CHEBI:28868"/>
        <dbReference type="ChEBI" id="CHEBI:57643"/>
        <dbReference type="ChEBI" id="CHEBI:58168"/>
        <dbReference type="EC" id="3.1.1.4"/>
    </reaction>
</comment>
<keyword evidence="9 17" id="KW-0378">Hydrolase</keyword>
<keyword evidence="7 16" id="KW-0479">Metal-binding</keyword>
<organism evidence="18 19">
    <name type="scientific">Aquabacterium olei</name>
    <dbReference type="NCBI Taxonomy" id="1296669"/>
    <lineage>
        <taxon>Bacteria</taxon>
        <taxon>Pseudomonadati</taxon>
        <taxon>Pseudomonadota</taxon>
        <taxon>Betaproteobacteria</taxon>
        <taxon>Burkholderiales</taxon>
        <taxon>Aquabacterium</taxon>
    </lineage>
</organism>
<gene>
    <name evidence="18" type="ORF">DEH84_16145</name>
</gene>
<feature type="binding site" description="in dimeric form" evidence="16">
    <location>
        <position position="240"/>
    </location>
    <ligand>
        <name>Ca(2+)</name>
        <dbReference type="ChEBI" id="CHEBI:29108"/>
        <label>1</label>
    </ligand>
</feature>
<evidence type="ECO:0000256" key="10">
    <source>
        <dbReference type="ARBA" id="ARBA00022837"/>
    </source>
</evidence>
<dbReference type="SUPFAM" id="SSF56931">
    <property type="entry name" value="Outer membrane phospholipase A (OMPLA)"/>
    <property type="match status" value="1"/>
</dbReference>
<evidence type="ECO:0000256" key="2">
    <source>
        <dbReference type="ARBA" id="ARBA00001604"/>
    </source>
</evidence>
<evidence type="ECO:0000256" key="13">
    <source>
        <dbReference type="ARBA" id="ARBA00023136"/>
    </source>
</evidence>
<accession>A0A2U8FX13</accession>
<sequence length="364" mass="40031">MWGLPLALAAGGALGTPPSQCARLPDDAARLACYDAVFRLGPQPAPGVMPAAAAAPAPVGASEPAAPAAAALPGVPPERQPLDLAEAPPAATLFDKAWELTPAEKRGTFAVKTYLPNFVLPMHVSSRVNRAPGSPTRGTTPARIDYKPVEVKVQVSLRTKVAEGLLLPDADLWFAYTQRSLWQLWNGRESAPFRSTDHEPEMIYVVPMSQYLPALPGGWRWRMTQVGLLHQSNGQSDALSRSWNRSYVSAAFDNGPYALTLRMYRRLKEDARNDDNPDIQRYLGNAELVASWLGGPSTVSLAWRTRLPEGRRGAWQLDWTHPVHRDKPAGLRWYVQLFSGYGETLLDYNHRQDSLGVGLSLFQF</sequence>
<name>A0A2U8FX13_9BURK</name>
<dbReference type="EMBL" id="CP029210">
    <property type="protein sequence ID" value="AWI54776.1"/>
    <property type="molecule type" value="Genomic_DNA"/>
</dbReference>
<dbReference type="PANTHER" id="PTHR40457">
    <property type="entry name" value="PHOSPHOLIPASE A1"/>
    <property type="match status" value="1"/>
</dbReference>
<comment type="function">
    <text evidence="17">Hydrolysis of phosphatidylcholine with phospholipase A2 (EC 3.1.1.4) and phospholipase A1 (EC 3.1.1.32) activities.</text>
</comment>
<evidence type="ECO:0000256" key="8">
    <source>
        <dbReference type="ARBA" id="ARBA00022729"/>
    </source>
</evidence>
<dbReference type="Proteomes" id="UP000244892">
    <property type="component" value="Chromosome"/>
</dbReference>
<evidence type="ECO:0000256" key="11">
    <source>
        <dbReference type="ARBA" id="ARBA00022963"/>
    </source>
</evidence>
<dbReference type="GO" id="GO:0016042">
    <property type="term" value="P:lipid catabolic process"/>
    <property type="evidence" value="ECO:0007669"/>
    <property type="project" value="UniProtKB-KW"/>
</dbReference>
<dbReference type="OrthoDB" id="188433at2"/>
<keyword evidence="14 17" id="KW-0998">Cell outer membrane</keyword>
<dbReference type="EC" id="3.1.1.4" evidence="17"/>
<keyword evidence="6" id="KW-0812">Transmembrane</keyword>
<dbReference type="PANTHER" id="PTHR40457:SF1">
    <property type="entry name" value="PHOSPHOLIPASE A1"/>
    <property type="match status" value="1"/>
</dbReference>
<dbReference type="GO" id="GO:0009279">
    <property type="term" value="C:cell outer membrane"/>
    <property type="evidence" value="ECO:0007669"/>
    <property type="project" value="UniProtKB-SubCell"/>
</dbReference>
<dbReference type="GO" id="GO:0008970">
    <property type="term" value="F:phospholipase A1 activity"/>
    <property type="evidence" value="ECO:0007669"/>
    <property type="project" value="UniProtKB-EC"/>
</dbReference>
<evidence type="ECO:0000256" key="5">
    <source>
        <dbReference type="ARBA" id="ARBA00022452"/>
    </source>
</evidence>
<evidence type="ECO:0000256" key="9">
    <source>
        <dbReference type="ARBA" id="ARBA00022801"/>
    </source>
</evidence>
<comment type="cofactor">
    <cofactor evidence="17">
        <name>Ca(2+)</name>
        <dbReference type="ChEBI" id="CHEBI:29108"/>
    </cofactor>
    <text evidence="17">Binds 1 Ca(2+) ion per monomer. In the dimeric form the Ca(2+) is bound by different amino acids with binding of each Ca(2+) shared with ligands coming from each monomer. The Ca(2+) ion may have a role in catalysis.</text>
</comment>
<evidence type="ECO:0000256" key="14">
    <source>
        <dbReference type="ARBA" id="ARBA00023237"/>
    </source>
</evidence>
<dbReference type="PRINTS" id="PR01486">
    <property type="entry name" value="PHPHLIPASEA1"/>
</dbReference>
<feature type="active site" description="Nucleophile" evidence="15">
    <location>
        <position position="232"/>
    </location>
</feature>